<feature type="chain" id="PRO_5040174639" description="Cellobiose dehydrogenase-like cytochrome domain-containing protein" evidence="2">
    <location>
        <begin position="22"/>
        <end position="261"/>
    </location>
</feature>
<dbReference type="Pfam" id="PF16010">
    <property type="entry name" value="CDH-cyt"/>
    <property type="match status" value="1"/>
</dbReference>
<dbReference type="EMBL" id="CAJVRM010000026">
    <property type="protein sequence ID" value="CAG8971651.1"/>
    <property type="molecule type" value="Genomic_DNA"/>
</dbReference>
<evidence type="ECO:0000313" key="5">
    <source>
        <dbReference type="Proteomes" id="UP000701801"/>
    </source>
</evidence>
<feature type="domain" description="Cellobiose dehydrogenase-like cytochrome" evidence="3">
    <location>
        <begin position="42"/>
        <end position="204"/>
    </location>
</feature>
<protein>
    <recommendedName>
        <fullName evidence="3">Cellobiose dehydrogenase-like cytochrome domain-containing protein</fullName>
    </recommendedName>
</protein>
<comment type="caution">
    <text evidence="4">The sequence shown here is derived from an EMBL/GenBank/DDBJ whole genome shotgun (WGS) entry which is preliminary data.</text>
</comment>
<evidence type="ECO:0000259" key="3">
    <source>
        <dbReference type="Pfam" id="PF16010"/>
    </source>
</evidence>
<accession>A0A9N9LFI3</accession>
<name>A0A9N9LFI3_9HELO</name>
<dbReference type="OrthoDB" id="413885at2759"/>
<dbReference type="CDD" id="cd09630">
    <property type="entry name" value="CDH_like_cytochrome"/>
    <property type="match status" value="1"/>
</dbReference>
<dbReference type="SUPFAM" id="SSF49344">
    <property type="entry name" value="CBD9-like"/>
    <property type="match status" value="1"/>
</dbReference>
<dbReference type="InterPro" id="IPR053208">
    <property type="entry name" value="GMC_Oxidoreductase_CD"/>
</dbReference>
<feature type="region of interest" description="Disordered" evidence="1">
    <location>
        <begin position="219"/>
        <end position="261"/>
    </location>
</feature>
<dbReference type="PANTHER" id="PTHR47190">
    <property type="entry name" value="DEHYDROGENASE, PUTATIVE-RELATED"/>
    <property type="match status" value="1"/>
</dbReference>
<dbReference type="Gene3D" id="2.60.40.1210">
    <property type="entry name" value="Cellobiose dehydrogenase, cytochrome domain"/>
    <property type="match status" value="1"/>
</dbReference>
<dbReference type="InterPro" id="IPR015920">
    <property type="entry name" value="Cellobiose_DH-like_cyt"/>
</dbReference>
<evidence type="ECO:0000256" key="2">
    <source>
        <dbReference type="SAM" id="SignalP"/>
    </source>
</evidence>
<evidence type="ECO:0000313" key="4">
    <source>
        <dbReference type="EMBL" id="CAG8971651.1"/>
    </source>
</evidence>
<dbReference type="AlphaFoldDB" id="A0A9N9LFI3"/>
<dbReference type="Proteomes" id="UP000701801">
    <property type="component" value="Unassembled WGS sequence"/>
</dbReference>
<organism evidence="4 5">
    <name type="scientific">Hymenoscyphus albidus</name>
    <dbReference type="NCBI Taxonomy" id="595503"/>
    <lineage>
        <taxon>Eukaryota</taxon>
        <taxon>Fungi</taxon>
        <taxon>Dikarya</taxon>
        <taxon>Ascomycota</taxon>
        <taxon>Pezizomycotina</taxon>
        <taxon>Leotiomycetes</taxon>
        <taxon>Helotiales</taxon>
        <taxon>Helotiaceae</taxon>
        <taxon>Hymenoscyphus</taxon>
    </lineage>
</organism>
<reference evidence="4" key="1">
    <citation type="submission" date="2021-07" db="EMBL/GenBank/DDBJ databases">
        <authorList>
            <person name="Durling M."/>
        </authorList>
    </citation>
    <scope>NUCLEOTIDE SEQUENCE</scope>
</reference>
<sequence>MLSQTRLFFLVAPVLPYLAYAGNDNVIENDSANKTGAITSAFTDPLSNITFQRFFGKKSTFAFGIALPTNTKTDFIGQMTFPTPSGDGWGGIALAGDMVGPLLLAAWPDGEQVVSTFRQASSKSDSPPVLGGPFQIKEIKEGTKINSTHMQFTFLCQGCLGLNGTLGFEAPDAGGNVKMGWALASKSVTTKGDSASEMPFHDSAKSPDFAKWAALATGGGSAAPVVPPPAGSATPAFKKPVPVASPTTATRPKKGDKYGRL</sequence>
<keyword evidence="2" id="KW-0732">Signal</keyword>
<proteinExistence type="predicted"/>
<feature type="signal peptide" evidence="2">
    <location>
        <begin position="1"/>
        <end position="21"/>
    </location>
</feature>
<evidence type="ECO:0000256" key="1">
    <source>
        <dbReference type="SAM" id="MobiDB-lite"/>
    </source>
</evidence>
<gene>
    <name evidence="4" type="ORF">HYALB_00003119</name>
</gene>
<dbReference type="PANTHER" id="PTHR47190:SF1">
    <property type="entry name" value="GLUCOSE-METHANOL-CHOLINE OXIDOREDUCTASE N-TERMINAL DOMAIN-CONTAINING PROTEIN"/>
    <property type="match status" value="1"/>
</dbReference>
<keyword evidence="5" id="KW-1185">Reference proteome</keyword>